<protein>
    <recommendedName>
        <fullName evidence="1">Metallo-beta-lactamase domain-containing protein</fullName>
    </recommendedName>
</protein>
<evidence type="ECO:0000313" key="2">
    <source>
        <dbReference type="EMBL" id="MDV0443845.1"/>
    </source>
</evidence>
<keyword evidence="3" id="KW-1185">Reference proteome</keyword>
<accession>A0AAE4MF83</accession>
<feature type="domain" description="Metallo-beta-lactamase" evidence="1">
    <location>
        <begin position="72"/>
        <end position="278"/>
    </location>
</feature>
<dbReference type="PANTHER" id="PTHR30619:SF7">
    <property type="entry name" value="BETA-LACTAMASE DOMAIN PROTEIN"/>
    <property type="match status" value="1"/>
</dbReference>
<dbReference type="InterPro" id="IPR052159">
    <property type="entry name" value="Competence_DNA_uptake"/>
</dbReference>
<evidence type="ECO:0000259" key="1">
    <source>
        <dbReference type="SMART" id="SM00849"/>
    </source>
</evidence>
<dbReference type="Gene3D" id="3.60.15.10">
    <property type="entry name" value="Ribonuclease Z/Hydroxyacylglutathione hydrolase-like"/>
    <property type="match status" value="1"/>
</dbReference>
<dbReference type="InterPro" id="IPR035681">
    <property type="entry name" value="ComA-like_MBL"/>
</dbReference>
<comment type="caution">
    <text evidence="2">The sequence shown here is derived from an EMBL/GenBank/DDBJ whole genome shotgun (WGS) entry which is preliminary data.</text>
</comment>
<evidence type="ECO:0000313" key="3">
    <source>
        <dbReference type="Proteomes" id="UP001283212"/>
    </source>
</evidence>
<proteinExistence type="predicted"/>
<dbReference type="Pfam" id="PF00753">
    <property type="entry name" value="Lactamase_B"/>
    <property type="match status" value="1"/>
</dbReference>
<dbReference type="EMBL" id="JAWDKB010000004">
    <property type="protein sequence ID" value="MDV0443845.1"/>
    <property type="molecule type" value="Genomic_DNA"/>
</dbReference>
<name>A0AAE4MF83_9EURY</name>
<dbReference type="Proteomes" id="UP001283212">
    <property type="component" value="Unassembled WGS sequence"/>
</dbReference>
<dbReference type="InterPro" id="IPR001279">
    <property type="entry name" value="Metallo-B-lactamas"/>
</dbReference>
<dbReference type="CDD" id="cd07731">
    <property type="entry name" value="ComA-like_MBL-fold"/>
    <property type="match status" value="1"/>
</dbReference>
<organism evidence="2 3">
    <name type="scientific">Methanorbis rubei</name>
    <dbReference type="NCBI Taxonomy" id="3028300"/>
    <lineage>
        <taxon>Archaea</taxon>
        <taxon>Methanobacteriati</taxon>
        <taxon>Methanobacteriota</taxon>
        <taxon>Stenosarchaea group</taxon>
        <taxon>Methanomicrobia</taxon>
        <taxon>Methanomicrobiales</taxon>
        <taxon>Methanocorpusculaceae</taxon>
        <taxon>Methanorbis</taxon>
    </lineage>
</organism>
<sequence length="339" mass="36636">MVAKKSGRTSSARKKKSKNMPKQIAAAVVVIAAAVCVLIFGGGMAGPATSTTLAPLITDEHAFSMHVIDVGQADAILLSKDGKFALVDAGETMKPSEREARDKLFAYLDSLNVTRLEFLLLTHQDYDHIGSALDVLKKYEVGTVYDNGVVHTSATYEKLMTHILDQKIPYRVVAAGDVITSPWQGVTLEVLSPQKDLIMSGKNPDINENSVVIKAVYQNVSYLLTGDAEKKAEEAMLAAGEDLNADILKAGHHGSSTSSTQKFLNAVSPAVIVISLGEGNEYGHPHKEPLERFVQMTEHIYRTDMDGDVVVTTDGNVYSVVTRKAHIYENVIVPNQAAA</sequence>
<dbReference type="AlphaFoldDB" id="A0AAE4MF83"/>
<dbReference type="PANTHER" id="PTHR30619">
    <property type="entry name" value="DNA INTERNALIZATION/COMPETENCE PROTEIN COMEC/REC2"/>
    <property type="match status" value="1"/>
</dbReference>
<dbReference type="SMART" id="SM00849">
    <property type="entry name" value="Lactamase_B"/>
    <property type="match status" value="1"/>
</dbReference>
<reference evidence="2 3" key="1">
    <citation type="submission" date="2023-06" db="EMBL/GenBank/DDBJ databases">
        <title>Genome sequence of Methancorpusculaceae sp. Cs1.</title>
        <authorList>
            <person name="Protasov E."/>
            <person name="Platt K."/>
            <person name="Poehlein A."/>
            <person name="Daniel R."/>
            <person name="Brune A."/>
        </authorList>
    </citation>
    <scope>NUCLEOTIDE SEQUENCE [LARGE SCALE GENOMIC DNA]</scope>
    <source>
        <strain evidence="2 3">Cs1</strain>
    </source>
</reference>
<dbReference type="RefSeq" id="WP_338096354.1">
    <property type="nucleotide sequence ID" value="NZ_JAWDKB010000004.1"/>
</dbReference>
<dbReference type="SUPFAM" id="SSF56281">
    <property type="entry name" value="Metallo-hydrolase/oxidoreductase"/>
    <property type="match status" value="1"/>
</dbReference>
<dbReference type="InterPro" id="IPR036866">
    <property type="entry name" value="RibonucZ/Hydroxyglut_hydro"/>
</dbReference>
<gene>
    <name evidence="2" type="ORF">McpCs1_12280</name>
</gene>